<dbReference type="Gene3D" id="3.90.470.20">
    <property type="entry name" value="4'-phosphopantetheinyl transferase domain"/>
    <property type="match status" value="1"/>
</dbReference>
<dbReference type="eggNOG" id="ENOG502S2QX">
    <property type="taxonomic scope" value="Eukaryota"/>
</dbReference>
<evidence type="ECO:0000259" key="2">
    <source>
        <dbReference type="Pfam" id="PF01648"/>
    </source>
</evidence>
<evidence type="ECO:0000313" key="4">
    <source>
        <dbReference type="Proteomes" id="UP000016933"/>
    </source>
</evidence>
<evidence type="ECO:0000256" key="1">
    <source>
        <dbReference type="ARBA" id="ARBA00022679"/>
    </source>
</evidence>
<gene>
    <name evidence="3" type="ORF">DOTSEDRAFT_57481</name>
</gene>
<dbReference type="EMBL" id="KB446547">
    <property type="protein sequence ID" value="EME38368.1"/>
    <property type="molecule type" value="Genomic_DNA"/>
</dbReference>
<dbReference type="AlphaFoldDB" id="N1PC59"/>
<name>N1PC59_DOTSN</name>
<dbReference type="GO" id="GO:0008897">
    <property type="term" value="F:holo-[acyl-carrier-protein] synthase activity"/>
    <property type="evidence" value="ECO:0007669"/>
    <property type="project" value="InterPro"/>
</dbReference>
<keyword evidence="1" id="KW-0808">Transferase</keyword>
<dbReference type="Pfam" id="PF01648">
    <property type="entry name" value="ACPS"/>
    <property type="match status" value="1"/>
</dbReference>
<protein>
    <recommendedName>
        <fullName evidence="2">4'-phosphopantetheinyl transferase domain-containing protein</fullName>
    </recommendedName>
</protein>
<organism evidence="3 4">
    <name type="scientific">Dothistroma septosporum (strain NZE10 / CBS 128990)</name>
    <name type="common">Red band needle blight fungus</name>
    <name type="synonym">Mycosphaerella pini</name>
    <dbReference type="NCBI Taxonomy" id="675120"/>
    <lineage>
        <taxon>Eukaryota</taxon>
        <taxon>Fungi</taxon>
        <taxon>Dikarya</taxon>
        <taxon>Ascomycota</taxon>
        <taxon>Pezizomycotina</taxon>
        <taxon>Dothideomycetes</taxon>
        <taxon>Dothideomycetidae</taxon>
        <taxon>Mycosphaerellales</taxon>
        <taxon>Mycosphaerellaceae</taxon>
        <taxon>Dothistroma</taxon>
    </lineage>
</organism>
<dbReference type="InterPro" id="IPR008278">
    <property type="entry name" value="4-PPantetheinyl_Trfase_dom"/>
</dbReference>
<dbReference type="GO" id="GO:0000287">
    <property type="term" value="F:magnesium ion binding"/>
    <property type="evidence" value="ECO:0007669"/>
    <property type="project" value="InterPro"/>
</dbReference>
<dbReference type="HAMAP" id="MF_00101">
    <property type="entry name" value="AcpS"/>
    <property type="match status" value="1"/>
</dbReference>
<dbReference type="HOGENOM" id="CLU_089696_4_0_1"/>
<dbReference type="InterPro" id="IPR002582">
    <property type="entry name" value="ACPS"/>
</dbReference>
<dbReference type="OMA" id="FTRRILC"/>
<dbReference type="Proteomes" id="UP000016933">
    <property type="component" value="Unassembled WGS sequence"/>
</dbReference>
<dbReference type="GO" id="GO:0006633">
    <property type="term" value="P:fatty acid biosynthetic process"/>
    <property type="evidence" value="ECO:0007669"/>
    <property type="project" value="InterPro"/>
</dbReference>
<accession>N1PC59</accession>
<proteinExistence type="inferred from homology"/>
<dbReference type="SUPFAM" id="SSF56214">
    <property type="entry name" value="4'-phosphopantetheinyl transferase"/>
    <property type="match status" value="1"/>
</dbReference>
<reference evidence="4" key="1">
    <citation type="journal article" date="2012" name="PLoS Genet.">
        <title>The genomes of the fungal plant pathogens Cladosporium fulvum and Dothistroma septosporum reveal adaptation to different hosts and lifestyles but also signatures of common ancestry.</title>
        <authorList>
            <person name="de Wit P.J.G.M."/>
            <person name="van der Burgt A."/>
            <person name="Oekmen B."/>
            <person name="Stergiopoulos I."/>
            <person name="Abd-Elsalam K.A."/>
            <person name="Aerts A.L."/>
            <person name="Bahkali A.H."/>
            <person name="Beenen H.G."/>
            <person name="Chettri P."/>
            <person name="Cox M.P."/>
            <person name="Datema E."/>
            <person name="de Vries R.P."/>
            <person name="Dhillon B."/>
            <person name="Ganley A.R."/>
            <person name="Griffiths S.A."/>
            <person name="Guo Y."/>
            <person name="Hamelin R.C."/>
            <person name="Henrissat B."/>
            <person name="Kabir M.S."/>
            <person name="Jashni M.K."/>
            <person name="Kema G."/>
            <person name="Klaubauf S."/>
            <person name="Lapidus A."/>
            <person name="Levasseur A."/>
            <person name="Lindquist E."/>
            <person name="Mehrabi R."/>
            <person name="Ohm R.A."/>
            <person name="Owen T.J."/>
            <person name="Salamov A."/>
            <person name="Schwelm A."/>
            <person name="Schijlen E."/>
            <person name="Sun H."/>
            <person name="van den Burg H.A."/>
            <person name="van Ham R.C.H.J."/>
            <person name="Zhang S."/>
            <person name="Goodwin S.B."/>
            <person name="Grigoriev I.V."/>
            <person name="Collemare J."/>
            <person name="Bradshaw R.E."/>
        </authorList>
    </citation>
    <scope>NUCLEOTIDE SEQUENCE [LARGE SCALE GENOMIC DNA]</scope>
    <source>
        <strain evidence="4">NZE10 / CBS 128990</strain>
    </source>
</reference>
<evidence type="ECO:0000313" key="3">
    <source>
        <dbReference type="EMBL" id="EME38368.1"/>
    </source>
</evidence>
<dbReference type="InterPro" id="IPR037143">
    <property type="entry name" value="4-PPantetheinyl_Trfase_dom_sf"/>
</dbReference>
<dbReference type="OrthoDB" id="15433at2759"/>
<sequence>MPPRPFPFALGIGTDICCISRISQLITKKPEHGSLMPFVKKFLTLREQDDFFYKFKDEDVTVCQDLSPVYRYLAGRWAAKEAVIKAVNHRRLTLRDVEIFQNPTAENGGRGVYALIRDEARQGFQDMPSSHSPVKAESRRNELPSRMIFDDLTGQIAKVSISHDGDYATAVCLAASEPMSGDVGGEAAARLP</sequence>
<keyword evidence="4" id="KW-1185">Reference proteome</keyword>
<feature type="domain" description="4'-phosphopantetheinyl transferase" evidence="2">
    <location>
        <begin position="11"/>
        <end position="106"/>
    </location>
</feature>
<reference evidence="3 4" key="2">
    <citation type="journal article" date="2012" name="PLoS Pathog.">
        <title>Diverse lifestyles and strategies of plant pathogenesis encoded in the genomes of eighteen Dothideomycetes fungi.</title>
        <authorList>
            <person name="Ohm R.A."/>
            <person name="Feau N."/>
            <person name="Henrissat B."/>
            <person name="Schoch C.L."/>
            <person name="Horwitz B.A."/>
            <person name="Barry K.W."/>
            <person name="Condon B.J."/>
            <person name="Copeland A.C."/>
            <person name="Dhillon B."/>
            <person name="Glaser F."/>
            <person name="Hesse C.N."/>
            <person name="Kosti I."/>
            <person name="LaButti K."/>
            <person name="Lindquist E.A."/>
            <person name="Lucas S."/>
            <person name="Salamov A.A."/>
            <person name="Bradshaw R.E."/>
            <person name="Ciuffetti L."/>
            <person name="Hamelin R.C."/>
            <person name="Kema G.H.J."/>
            <person name="Lawrence C."/>
            <person name="Scott J.A."/>
            <person name="Spatafora J.W."/>
            <person name="Turgeon B.G."/>
            <person name="de Wit P.J.G.M."/>
            <person name="Zhong S."/>
            <person name="Goodwin S.B."/>
            <person name="Grigoriev I.V."/>
        </authorList>
    </citation>
    <scope>NUCLEOTIDE SEQUENCE [LARGE SCALE GENOMIC DNA]</scope>
    <source>
        <strain evidence="4">NZE10 / CBS 128990</strain>
    </source>
</reference>